<evidence type="ECO:0000259" key="3">
    <source>
        <dbReference type="PROSITE" id="PS50994"/>
    </source>
</evidence>
<reference evidence="4" key="1">
    <citation type="submission" date="2018-02" db="EMBL/GenBank/DDBJ databases">
        <authorList>
            <person name="Cohen D.B."/>
            <person name="Kent A.D."/>
        </authorList>
    </citation>
    <scope>NUCLEOTIDE SEQUENCE</scope>
</reference>
<dbReference type="InterPro" id="IPR001584">
    <property type="entry name" value="Integrase_cat-core"/>
</dbReference>
<dbReference type="Pfam" id="PF07727">
    <property type="entry name" value="RVT_2"/>
    <property type="match status" value="2"/>
</dbReference>
<keyword evidence="1" id="KW-0064">Aspartyl protease</keyword>
<dbReference type="GO" id="GO:0003676">
    <property type="term" value="F:nucleic acid binding"/>
    <property type="evidence" value="ECO:0007669"/>
    <property type="project" value="InterPro"/>
</dbReference>
<dbReference type="GO" id="GO:0004190">
    <property type="term" value="F:aspartic-type endopeptidase activity"/>
    <property type="evidence" value="ECO:0007669"/>
    <property type="project" value="UniProtKB-KW"/>
</dbReference>
<feature type="domain" description="Integrase catalytic" evidence="3">
    <location>
        <begin position="1943"/>
        <end position="2115"/>
    </location>
</feature>
<evidence type="ECO:0000313" key="4">
    <source>
        <dbReference type="EMBL" id="SPC76222.1"/>
    </source>
</evidence>
<dbReference type="GO" id="GO:0015074">
    <property type="term" value="P:DNA integration"/>
    <property type="evidence" value="ECO:0007669"/>
    <property type="project" value="InterPro"/>
</dbReference>
<name>A0A2N9EN17_FAGSY</name>
<dbReference type="InterPro" id="IPR029472">
    <property type="entry name" value="Copia-like_N"/>
</dbReference>
<dbReference type="EMBL" id="OIVN01000205">
    <property type="protein sequence ID" value="SPC76222.1"/>
    <property type="molecule type" value="Genomic_DNA"/>
</dbReference>
<dbReference type="Pfam" id="PF22936">
    <property type="entry name" value="Pol_BBD"/>
    <property type="match status" value="1"/>
</dbReference>
<proteinExistence type="predicted"/>
<evidence type="ECO:0000256" key="2">
    <source>
        <dbReference type="SAM" id="MobiDB-lite"/>
    </source>
</evidence>
<feature type="compositionally biased region" description="Polar residues" evidence="2">
    <location>
        <begin position="2301"/>
        <end position="2326"/>
    </location>
</feature>
<dbReference type="InterPro" id="IPR043502">
    <property type="entry name" value="DNA/RNA_pol_sf"/>
</dbReference>
<organism evidence="4">
    <name type="scientific">Fagus sylvatica</name>
    <name type="common">Beechnut</name>
    <dbReference type="NCBI Taxonomy" id="28930"/>
    <lineage>
        <taxon>Eukaryota</taxon>
        <taxon>Viridiplantae</taxon>
        <taxon>Streptophyta</taxon>
        <taxon>Embryophyta</taxon>
        <taxon>Tracheophyta</taxon>
        <taxon>Spermatophyta</taxon>
        <taxon>Magnoliopsida</taxon>
        <taxon>eudicotyledons</taxon>
        <taxon>Gunneridae</taxon>
        <taxon>Pentapetalae</taxon>
        <taxon>rosids</taxon>
        <taxon>fabids</taxon>
        <taxon>Fagales</taxon>
        <taxon>Fagaceae</taxon>
        <taxon>Fagus</taxon>
    </lineage>
</organism>
<dbReference type="InterPro" id="IPR025724">
    <property type="entry name" value="GAG-pre-integrase_dom"/>
</dbReference>
<gene>
    <name evidence="4" type="ORF">FSB_LOCUS4104</name>
</gene>
<protein>
    <recommendedName>
        <fullName evidence="3">Integrase catalytic domain-containing protein</fullName>
    </recommendedName>
</protein>
<feature type="compositionally biased region" description="Polar residues" evidence="2">
    <location>
        <begin position="749"/>
        <end position="774"/>
    </location>
</feature>
<accession>A0A2N9EN17</accession>
<feature type="region of interest" description="Disordered" evidence="2">
    <location>
        <begin position="746"/>
        <end position="779"/>
    </location>
</feature>
<feature type="compositionally biased region" description="Polar residues" evidence="2">
    <location>
        <begin position="2251"/>
        <end position="2271"/>
    </location>
</feature>
<dbReference type="PANTHER" id="PTHR11439:SF498">
    <property type="entry name" value="DNAK FAMILY PROTEIN"/>
    <property type="match status" value="1"/>
</dbReference>
<dbReference type="SUPFAM" id="SSF56672">
    <property type="entry name" value="DNA/RNA polymerases"/>
    <property type="match status" value="2"/>
</dbReference>
<evidence type="ECO:0000256" key="1">
    <source>
        <dbReference type="ARBA" id="ARBA00022750"/>
    </source>
</evidence>
<dbReference type="Pfam" id="PF14244">
    <property type="entry name" value="Retrotran_gag_3"/>
    <property type="match status" value="1"/>
</dbReference>
<dbReference type="GO" id="GO:0008270">
    <property type="term" value="F:zinc ion binding"/>
    <property type="evidence" value="ECO:0007669"/>
    <property type="project" value="InterPro"/>
</dbReference>
<feature type="region of interest" description="Disordered" evidence="2">
    <location>
        <begin position="2295"/>
        <end position="2331"/>
    </location>
</feature>
<dbReference type="Gene3D" id="3.30.420.10">
    <property type="entry name" value="Ribonuclease H-like superfamily/Ribonuclease H"/>
    <property type="match status" value="2"/>
</dbReference>
<sequence>MASEISHTQSKSSASTSSAMDDPVPSSPYYLHPGDNSSLILVTEPLTGDNFHSWFRSMHMALTIKNKLGFIDGSIREPEDGFRSPLYAYWTRCNTVVITWILNCVSKKIHSSVLYKPTAYVIWKELQEKFSQSNGPQIFQLEKEIGSLTQNQNSVSDYYTHLQGLWEELLNYSPNPVCCCTPCCCCGAMSKTLEKYEQRCIMQFLMGLNESFGAVRGQILLMDPMPPINKVFSLIRQEDRQRSIGSLNGSLSNPFVESTALSVKSEGPRYGAYKQSSGQKKERPLCTHCGLLGHTMDKCYKLHGYPPGYRTRGKAPAVANQTSLSSFGSNAPAASDTVSPLQLSQMQAQCEQFLAFISSKNMPNTMPNTITSPHQPTANTASSSQFSMTVPHIPPLSTIHGFLILEQLTIWSILFLALPVSLPSFKPLLNCQMAFTPWRMIGLGKLHNGLYLLESPTLQSTLQSSLIQSSHFSSHSVNNSVASVSNLAGTKLWHCRLGHPSHDRMQLLHKLVPDIHSINKDFNFCDVCPLAKHKRLPFPNDGHKTSHVFDLIHCDIWGPYFLSTHDGFKYFLTIVDDCSRSTWIYLMSSKADTRPLLLSFFTMIETQFNTKIKALRSDNGLEFLMSDFFSSKGVIHQTSCVKTPQQNSVVERKHQHLLNVARALKNLLSLPHCLLKLLHVLNLQFLTVLSLHFLIIFSLHFNIVMSLHFNIESPLQHSPESPLLHGPESSLVSAPFVDPALTASAYPTDPSQPLNTLSESVMDTSSSIPSASLRKSSRPVKTPSYLQDYHCHLAISAEPSFPFSVAVTHPIQHNLSYSHLSDSHKAFTLALSTHTEPHFYHEAIHSPQWCEAMSKELTALEANHTWVLTSLPPGKHPIGCKWVYKLKFKSDGSIERYKARLVAKGYNQQEGLDYFETFSPVAKLVTVRSFVAIAAAKGWSLTQLDVNNAFLHGELDEEVYMSLPLGYKGDSKLPHQVCKLTKSLYGLKQASRQWFSKFSSTLLHHGFTQSKCDYSLFTKTAGSTFIALLVYVDDILIASNAPAAVTKLTAFLDAKFKLKDLGNAKYFLGLELARSHQGISLCQRKYTLDILEDAGFLASKPVKFPMEQHIKLSRDDGSLLSDPTVYRRLVGKLLYLTLTRPDISYSVSRLSQFMDQPRVPHLHAAHRVLQYLKGSPGQGLFFPTTNSLQLKAFCDSDWAGCSDTRRSVTGFCIFLGDSLISWRSKKQSIVSRSSAEAEYRAMAITTCEVTWLLSLLRDFQIDHSMAALLFCDNQAALHIAANPVFHERTKHIEVDCHFIRDKIQAGILKTLHICSTHQLADIFTKPLGFVPFSHLLSKAFLSYFEFQLQASMASEISHTQSKSSASTSSAMDDPVPSSPYYLHPGDNSSLILVTEPLNSIREPEDGFRSPLYAYWTRCNTVVITWILNCVSKKIHSSVLYKPTAYVIWKELQEKFSQSNGPQIFQLEKEIGSLTQNQNSVSDYYTHLQGLWEELLNYSPNPVCCCTPCCCCGAMSKTLEKYEQRCIMQFLMGLNESFGAVRGQILLMDPMPPINKVFSLIRQEDRQRSIGSLNGSLSNPFVESTALSVKSEGPRYGAYKQSSGQKKERPLCTHCGLLGHTMDKCYKLHGYPPGYRTRGKAPAVANQTSLSSFGSNAPAASDTVSPLQLSQMQAQCEQFLAFISSKNMPNTMPNTITSPHQPTANTASSSQFSMTGMPCSAFFCSKPAFTENPSHSVFSSHSTSHSTIKHNSWILDTGATDHMVHSLSCLTSITSIIQATVELPNGTLVPVTHIGTVKLSSSLILTDVLCVPSFHFNLISVSKLVQSSACCLIFLSHYCFIQAFTPWRMIGLGKLHNGLYLLESPTLQSTLQSSLIQSSHFSSHSVNNSVASVSNLAGTKLWHCRLGHPSHDRMQLLHKLVPDIHSINKDFNFCDVCPLAKHKRLPFPNDGHKTSHVFDLIHCDIWGPYFLSTHDGFKYFLTIVDDCSRSTWIYLMSSKADTRPLLLSFFTMIETQFNTKIKALRSDNGLEFLMSDFFSSKGVIHQTSCVKTPQQNSVVERKHQHLLNVARALKFQSNVPLTFWGDLILHAAYLINRLPSPLLQNKTPFEILMHTAPSYSHLKVFGCLAYASNLSPHKTKFDTRAIPCVFLGYPFGVKGYKLFDLSTKKFLVSRDVVFHESIFPFYSTTSLINPFSSDSASSVSAYADSASYLTHPLLHPINSTESSISSPLPTQAPSCPQPPIPHCPESTLPHNLQSPLQHSPESPLQHSPESPLLHGPESSLVSAPFVDPALTASAYPTDPSQPLNTLSESVMDTSSSIPSASLRKSSRPVKTPSYLQDYHCHLAISAEPSFPFSVAVTHPIQHNLSYSHLSDSHKAFTLALSTHTEPHFYHEAIHSPQWCEAMSKELTALEANHTWVLTSLPPGKHPIGCKWVYKLKFKSDGSIERYKARLVAKGYNQQEGLDYFETFSPVAKLVTVRSFVAIAAAKGWSLTQLDVNNAFLHGELDEEVYMSLPLGYKGDSKLPHQVCKLTKSLYGLKQASRQWFSKFSSTLLHHGFTQSKCDYSLFTKTAGSTFIALLVYVDDILIASNAPAAVTKLTAFLDAKFKLKDLGNAKYFLGLELARSHQGISLCQRKYTLDILEDAGFLASKPVKFPMEQHIKLSRDDGSLLSDPTIYRRLVGKLLYLTLTRLDISYSVSRLSQFMDQPRVPHLHAAHRVLQYLKGSPGQGLFFPTTNSLQLKAFCDSDWAGCSDTRRSVTGFCIFLGDSLISWRSKKQSIVSRSSTEAEYRAMAITTCEVTWLLSLLRDFQIDHSMAALLFCDNQATLHIAANPVFHERTKHIEVDCHFIRDKIQAGILKTLHICSTHQLADIFTKPLGFVPFSHLLSKLGVLNIHSPT</sequence>
<dbReference type="SUPFAM" id="SSF53098">
    <property type="entry name" value="Ribonuclease H-like"/>
    <property type="match status" value="2"/>
</dbReference>
<dbReference type="InterPro" id="IPR013103">
    <property type="entry name" value="RVT_2"/>
</dbReference>
<dbReference type="PROSITE" id="PS50994">
    <property type="entry name" value="INTEGRASE"/>
    <property type="match status" value="2"/>
</dbReference>
<dbReference type="CDD" id="cd09272">
    <property type="entry name" value="RNase_HI_RT_Ty1"/>
    <property type="match status" value="2"/>
</dbReference>
<dbReference type="SMART" id="SM00343">
    <property type="entry name" value="ZnF_C2HC"/>
    <property type="match status" value="2"/>
</dbReference>
<dbReference type="Pfam" id="PF00665">
    <property type="entry name" value="rve"/>
    <property type="match status" value="2"/>
</dbReference>
<dbReference type="Pfam" id="PF13976">
    <property type="entry name" value="gag_pre-integrs"/>
    <property type="match status" value="2"/>
</dbReference>
<dbReference type="PANTHER" id="PTHR11439">
    <property type="entry name" value="GAG-POL-RELATED RETROTRANSPOSON"/>
    <property type="match status" value="1"/>
</dbReference>
<feature type="domain" description="Integrase catalytic" evidence="3">
    <location>
        <begin position="535"/>
        <end position="722"/>
    </location>
</feature>
<feature type="region of interest" description="Disordered" evidence="2">
    <location>
        <begin position="1"/>
        <end position="22"/>
    </location>
</feature>
<keyword evidence="1" id="KW-0378">Hydrolase</keyword>
<dbReference type="InterPro" id="IPR012337">
    <property type="entry name" value="RNaseH-like_sf"/>
</dbReference>
<feature type="region of interest" description="Disordered" evidence="2">
    <location>
        <begin position="2223"/>
        <end position="2281"/>
    </location>
</feature>
<dbReference type="InterPro" id="IPR001878">
    <property type="entry name" value="Znf_CCHC"/>
</dbReference>
<dbReference type="InterPro" id="IPR057670">
    <property type="entry name" value="SH3_retrovirus"/>
</dbReference>
<feature type="compositionally biased region" description="Low complexity" evidence="2">
    <location>
        <begin position="1"/>
        <end position="19"/>
    </location>
</feature>
<dbReference type="InterPro" id="IPR054722">
    <property type="entry name" value="PolX-like_BBD"/>
</dbReference>
<dbReference type="InterPro" id="IPR036397">
    <property type="entry name" value="RNaseH_sf"/>
</dbReference>
<dbReference type="Pfam" id="PF25597">
    <property type="entry name" value="SH3_retrovirus"/>
    <property type="match status" value="1"/>
</dbReference>
<keyword evidence="1" id="KW-0645">Protease</keyword>